<name>E4ZWZ4_LEPMJ</name>
<dbReference type="HOGENOM" id="CLU_2427417_0_0_1"/>
<feature type="chain" id="PRO_5003194621" evidence="1">
    <location>
        <begin position="25"/>
        <end position="91"/>
    </location>
</feature>
<keyword evidence="1" id="KW-0732">Signal</keyword>
<feature type="signal peptide" evidence="1">
    <location>
        <begin position="1"/>
        <end position="24"/>
    </location>
</feature>
<evidence type="ECO:0000313" key="3">
    <source>
        <dbReference type="Proteomes" id="UP000002668"/>
    </source>
</evidence>
<dbReference type="VEuPathDB" id="FungiDB:LEMA_P023560.1"/>
<proteinExistence type="predicted"/>
<dbReference type="AlphaFoldDB" id="E4ZWZ4"/>
<protein>
    <submittedName>
        <fullName evidence="2">Predicted protein</fullName>
    </submittedName>
</protein>
<gene>
    <name evidence="2" type="ORF">LEMA_P023560.1</name>
</gene>
<accession>E4ZWZ4</accession>
<organism evidence="3">
    <name type="scientific">Leptosphaeria maculans (strain JN3 / isolate v23.1.3 / race Av1-4-5-6-7-8)</name>
    <name type="common">Blackleg fungus</name>
    <name type="synonym">Phoma lingam</name>
    <dbReference type="NCBI Taxonomy" id="985895"/>
    <lineage>
        <taxon>Eukaryota</taxon>
        <taxon>Fungi</taxon>
        <taxon>Dikarya</taxon>
        <taxon>Ascomycota</taxon>
        <taxon>Pezizomycotina</taxon>
        <taxon>Dothideomycetes</taxon>
        <taxon>Pleosporomycetidae</taxon>
        <taxon>Pleosporales</taxon>
        <taxon>Pleosporineae</taxon>
        <taxon>Leptosphaeriaceae</taxon>
        <taxon>Plenodomus</taxon>
        <taxon>Plenodomus lingam/Leptosphaeria maculans species complex</taxon>
    </lineage>
</organism>
<dbReference type="InParanoid" id="E4ZWZ4"/>
<sequence>MAGPLLLTALVNSVALFQTRDTLSARGDEEGERKSQTQNIALVLLGFDGCSHLSALETSTLTKMTFSQAANLHVSKSFPFAQLNLSSVPAD</sequence>
<evidence type="ECO:0000313" key="2">
    <source>
        <dbReference type="EMBL" id="CBX95204.1"/>
    </source>
</evidence>
<reference evidence="3" key="1">
    <citation type="journal article" date="2011" name="Nat. Commun.">
        <title>Effector diversification within compartments of the Leptosphaeria maculans genome affected by Repeat-Induced Point mutations.</title>
        <authorList>
            <person name="Rouxel T."/>
            <person name="Grandaubert J."/>
            <person name="Hane J.K."/>
            <person name="Hoede C."/>
            <person name="van de Wouw A.P."/>
            <person name="Couloux A."/>
            <person name="Dominguez V."/>
            <person name="Anthouard V."/>
            <person name="Bally P."/>
            <person name="Bourras S."/>
            <person name="Cozijnsen A.J."/>
            <person name="Ciuffetti L.M."/>
            <person name="Degrave A."/>
            <person name="Dilmaghani A."/>
            <person name="Duret L."/>
            <person name="Fudal I."/>
            <person name="Goodwin S.B."/>
            <person name="Gout L."/>
            <person name="Glaser N."/>
            <person name="Linglin J."/>
            <person name="Kema G.H.J."/>
            <person name="Lapalu N."/>
            <person name="Lawrence C.B."/>
            <person name="May K."/>
            <person name="Meyer M."/>
            <person name="Ollivier B."/>
            <person name="Poulain J."/>
            <person name="Schoch C.L."/>
            <person name="Simon A."/>
            <person name="Spatafora J.W."/>
            <person name="Stachowiak A."/>
            <person name="Turgeon B.G."/>
            <person name="Tyler B.M."/>
            <person name="Vincent D."/>
            <person name="Weissenbach J."/>
            <person name="Amselem J."/>
            <person name="Quesneville H."/>
            <person name="Oliver R.P."/>
            <person name="Wincker P."/>
            <person name="Balesdent M.-H."/>
            <person name="Howlett B.J."/>
        </authorList>
    </citation>
    <scope>NUCLEOTIDE SEQUENCE [LARGE SCALE GENOMIC DNA]</scope>
    <source>
        <strain evidence="3">JN3 / isolate v23.1.3 / race Av1-4-5-6-7-8</strain>
    </source>
</reference>
<keyword evidence="3" id="KW-1185">Reference proteome</keyword>
<evidence type="ECO:0000256" key="1">
    <source>
        <dbReference type="SAM" id="SignalP"/>
    </source>
</evidence>
<dbReference type="EMBL" id="FP929127">
    <property type="protein sequence ID" value="CBX95204.1"/>
    <property type="molecule type" value="Genomic_DNA"/>
</dbReference>
<dbReference type="Proteomes" id="UP000002668">
    <property type="component" value="Genome"/>
</dbReference>